<dbReference type="Proteomes" id="UP000694501">
    <property type="component" value="Unassembled WGS sequence"/>
</dbReference>
<sequence>MEQLGVLATLGAVAQVREVLAAWQSCERRMKSPPLVSSTPHGSVQALFADCVSASVDRLVAVHGGPAWDEAAFRKLFDAVRAEQGLRAVPPVLPGPPGCRHADTSW</sequence>
<keyword evidence="2" id="KW-1185">Reference proteome</keyword>
<name>A0A949N3V6_9ACTN</name>
<comment type="caution">
    <text evidence="1">The sequence shown here is derived from an EMBL/GenBank/DDBJ whole genome shotgun (WGS) entry which is preliminary data.</text>
</comment>
<accession>A0A949N3V6</accession>
<organism evidence="1 2">
    <name type="scientific">Streptomyces tardus</name>
    <dbReference type="NCBI Taxonomy" id="2780544"/>
    <lineage>
        <taxon>Bacteria</taxon>
        <taxon>Bacillati</taxon>
        <taxon>Actinomycetota</taxon>
        <taxon>Actinomycetes</taxon>
        <taxon>Kitasatosporales</taxon>
        <taxon>Streptomycetaceae</taxon>
        <taxon>Streptomyces</taxon>
    </lineage>
</organism>
<dbReference type="AlphaFoldDB" id="A0A949N3V6"/>
<proteinExistence type="predicted"/>
<reference evidence="1" key="1">
    <citation type="submission" date="2021-06" db="EMBL/GenBank/DDBJ databases">
        <title>Sequencing of actinobacteria type strains.</title>
        <authorList>
            <person name="Nguyen G.-S."/>
            <person name="Wentzel A."/>
        </authorList>
    </citation>
    <scope>NUCLEOTIDE SEQUENCE</scope>
    <source>
        <strain evidence="1">P38-E01</strain>
    </source>
</reference>
<dbReference type="RefSeq" id="WP_216815130.1">
    <property type="nucleotide sequence ID" value="NZ_JAELVF020000004.1"/>
</dbReference>
<evidence type="ECO:0000313" key="1">
    <source>
        <dbReference type="EMBL" id="MBU7600455.1"/>
    </source>
</evidence>
<gene>
    <name evidence="1" type="ORF">JGS22_023205</name>
</gene>
<protein>
    <submittedName>
        <fullName evidence="1">DUF3418 domain-containing protein</fullName>
    </submittedName>
</protein>
<dbReference type="EMBL" id="JAELVF020000004">
    <property type="protein sequence ID" value="MBU7600455.1"/>
    <property type="molecule type" value="Genomic_DNA"/>
</dbReference>
<evidence type="ECO:0000313" key="2">
    <source>
        <dbReference type="Proteomes" id="UP000694501"/>
    </source>
</evidence>